<sequence length="723" mass="80675">MSTSQSSQSTQAGPAGIIWSRFPPEVQFKILKEALCTEGVTGRGAPNIARLSLVCKDWEQEIQSRRARVPQKKKRENGKHGKIVRVAAVPSLPNPTSTLASPPQDVDNLESGLPPDHPDAEYLESDDDDASEASDTNSDSEDLTETQVIKEHKKAKQPELPPTWEDERNLEEPRKKRKGNLPPLLAGLGGDGGGWYGEEHAPVGASAKSEEEGLAAWVGPALGCTVGGNGCERGVWAVVPAVAAPQTWRAKMGPVEAAEKRAEAARMMAVNECILKVTVRLNEDNEVKRKFPVRTLPSFNTFSEEWTAGKEEIDGYQYDSSMQRLIITADGGPVHEYTASAMYSWLYALAQRNNRARANLAPSCKLLGLDNQRRAPSEKHPDCCLKLRGQRAPRIVIEVGFREDFDDLEADAKRWLYGSRQVHRVFLIDIEGTHRSEEFKRIIESKEGSKDYESYREMLPKEKDLVHDSEIYYDRRSYIYGVTAEELRDLSAQKVNELIDHLTTWHEKHFPLYVCRSATFYIYSRDASDSGEIELVGEQLYWTSDDAAQESLEELSRRLTYDDLFGDGSGHVVKLDDYLPAETLREALNAGLEDYTEEQMKATVARLLHTYDEWERIRKGKDLVQEEARGSKARPLRDQRGSGPSYTDSSTSSEHLPTQTTSSPSPPLPVRIPGHPSPPLGDSVASQPVVKKRKRGAVLDQLEQVGQGIKRFARKVSGGRKGL</sequence>
<dbReference type="AlphaFoldDB" id="A0A1L7XJP6"/>
<feature type="compositionally biased region" description="Basic residues" evidence="1">
    <location>
        <begin position="65"/>
        <end position="83"/>
    </location>
</feature>
<name>A0A1L7XJP6_9HELO</name>
<feature type="compositionally biased region" description="Acidic residues" evidence="1">
    <location>
        <begin position="121"/>
        <end position="144"/>
    </location>
</feature>
<protein>
    <submittedName>
        <fullName evidence="2">Uncharacterized protein</fullName>
    </submittedName>
</protein>
<feature type="compositionally biased region" description="Pro residues" evidence="1">
    <location>
        <begin position="664"/>
        <end position="679"/>
    </location>
</feature>
<dbReference type="Proteomes" id="UP000184330">
    <property type="component" value="Unassembled WGS sequence"/>
</dbReference>
<proteinExistence type="predicted"/>
<dbReference type="EMBL" id="FJOG01000030">
    <property type="protein sequence ID" value="CZR65259.1"/>
    <property type="molecule type" value="Genomic_DNA"/>
</dbReference>
<evidence type="ECO:0000256" key="1">
    <source>
        <dbReference type="SAM" id="MobiDB-lite"/>
    </source>
</evidence>
<feature type="compositionally biased region" description="Basic and acidic residues" evidence="1">
    <location>
        <begin position="165"/>
        <end position="174"/>
    </location>
</feature>
<feature type="compositionally biased region" description="Basic and acidic residues" evidence="1">
    <location>
        <begin position="625"/>
        <end position="640"/>
    </location>
</feature>
<dbReference type="OrthoDB" id="76567at2759"/>
<evidence type="ECO:0000313" key="2">
    <source>
        <dbReference type="EMBL" id="CZR65259.1"/>
    </source>
</evidence>
<gene>
    <name evidence="2" type="ORF">PAC_15159</name>
</gene>
<keyword evidence="3" id="KW-1185">Reference proteome</keyword>
<evidence type="ECO:0000313" key="3">
    <source>
        <dbReference type="Proteomes" id="UP000184330"/>
    </source>
</evidence>
<feature type="region of interest" description="Disordered" evidence="1">
    <location>
        <begin position="625"/>
        <end position="692"/>
    </location>
</feature>
<reference evidence="2 3" key="1">
    <citation type="submission" date="2016-03" db="EMBL/GenBank/DDBJ databases">
        <authorList>
            <person name="Ploux O."/>
        </authorList>
    </citation>
    <scope>NUCLEOTIDE SEQUENCE [LARGE SCALE GENOMIC DNA]</scope>
    <source>
        <strain evidence="2 3">UAMH 11012</strain>
    </source>
</reference>
<accession>A0A1L7XJP6</accession>
<feature type="compositionally biased region" description="Low complexity" evidence="1">
    <location>
        <begin position="641"/>
        <end position="663"/>
    </location>
</feature>
<organism evidence="2 3">
    <name type="scientific">Phialocephala subalpina</name>
    <dbReference type="NCBI Taxonomy" id="576137"/>
    <lineage>
        <taxon>Eukaryota</taxon>
        <taxon>Fungi</taxon>
        <taxon>Dikarya</taxon>
        <taxon>Ascomycota</taxon>
        <taxon>Pezizomycotina</taxon>
        <taxon>Leotiomycetes</taxon>
        <taxon>Helotiales</taxon>
        <taxon>Mollisiaceae</taxon>
        <taxon>Phialocephala</taxon>
        <taxon>Phialocephala fortinii species complex</taxon>
    </lineage>
</organism>
<feature type="region of interest" description="Disordered" evidence="1">
    <location>
        <begin position="65"/>
        <end position="186"/>
    </location>
</feature>